<dbReference type="PANTHER" id="PTHR43701:SF2">
    <property type="entry name" value="MEMBRANE TRANSPORTER PROTEIN YJNA-RELATED"/>
    <property type="match status" value="1"/>
</dbReference>
<dbReference type="RefSeq" id="WP_118224186.1">
    <property type="nucleotide sequence ID" value="NZ_QRIC01000002.1"/>
</dbReference>
<dbReference type="InterPro" id="IPR002781">
    <property type="entry name" value="TM_pro_TauE-like"/>
</dbReference>
<dbReference type="InterPro" id="IPR051598">
    <property type="entry name" value="TSUP/Inactive_protease-like"/>
</dbReference>
<keyword evidence="8" id="KW-1185">Reference proteome</keyword>
<gene>
    <name evidence="7" type="ORF">DW265_01760</name>
</gene>
<comment type="similarity">
    <text evidence="2 6">Belongs to the 4-toluene sulfonate uptake permease (TSUP) (TC 2.A.102) family.</text>
</comment>
<protein>
    <recommendedName>
        <fullName evidence="6">Probable membrane transporter protein</fullName>
    </recommendedName>
</protein>
<dbReference type="AlphaFoldDB" id="A0A414T2E6"/>
<dbReference type="Pfam" id="PF01925">
    <property type="entry name" value="TauE"/>
    <property type="match status" value="1"/>
</dbReference>
<evidence type="ECO:0000256" key="6">
    <source>
        <dbReference type="RuleBase" id="RU363041"/>
    </source>
</evidence>
<dbReference type="Proteomes" id="UP000284095">
    <property type="component" value="Unassembled WGS sequence"/>
</dbReference>
<evidence type="ECO:0000256" key="5">
    <source>
        <dbReference type="ARBA" id="ARBA00023136"/>
    </source>
</evidence>
<feature type="transmembrane region" description="Helical" evidence="6">
    <location>
        <begin position="239"/>
        <end position="257"/>
    </location>
</feature>
<comment type="caution">
    <text evidence="7">The sequence shown here is derived from an EMBL/GenBank/DDBJ whole genome shotgun (WGS) entry which is preliminary data.</text>
</comment>
<keyword evidence="5 6" id="KW-0472">Membrane</keyword>
<dbReference type="PANTHER" id="PTHR43701">
    <property type="entry name" value="MEMBRANE TRANSPORTER PROTEIN MJ0441-RELATED"/>
    <property type="match status" value="1"/>
</dbReference>
<evidence type="ECO:0000256" key="1">
    <source>
        <dbReference type="ARBA" id="ARBA00004141"/>
    </source>
</evidence>
<accession>A0A414T2E6</accession>
<dbReference type="GO" id="GO:0005886">
    <property type="term" value="C:plasma membrane"/>
    <property type="evidence" value="ECO:0007669"/>
    <property type="project" value="UniProtKB-SubCell"/>
</dbReference>
<dbReference type="EMBL" id="QRIC01000002">
    <property type="protein sequence ID" value="RHG28383.1"/>
    <property type="molecule type" value="Genomic_DNA"/>
</dbReference>
<feature type="transmembrane region" description="Helical" evidence="6">
    <location>
        <begin position="207"/>
        <end position="227"/>
    </location>
</feature>
<feature type="transmembrane region" description="Helical" evidence="6">
    <location>
        <begin position="179"/>
        <end position="200"/>
    </location>
</feature>
<name>A0A414T2E6_9FIRM</name>
<evidence type="ECO:0000256" key="2">
    <source>
        <dbReference type="ARBA" id="ARBA00009142"/>
    </source>
</evidence>
<organism evidence="7 8">
    <name type="scientific">Dorea longicatena</name>
    <dbReference type="NCBI Taxonomy" id="88431"/>
    <lineage>
        <taxon>Bacteria</taxon>
        <taxon>Bacillati</taxon>
        <taxon>Bacillota</taxon>
        <taxon>Clostridia</taxon>
        <taxon>Lachnospirales</taxon>
        <taxon>Lachnospiraceae</taxon>
        <taxon>Dorea</taxon>
    </lineage>
</organism>
<keyword evidence="3 6" id="KW-0812">Transmembrane</keyword>
<feature type="transmembrane region" description="Helical" evidence="6">
    <location>
        <begin position="45"/>
        <end position="66"/>
    </location>
</feature>
<evidence type="ECO:0000313" key="7">
    <source>
        <dbReference type="EMBL" id="RHG28383.1"/>
    </source>
</evidence>
<reference evidence="7 8" key="1">
    <citation type="submission" date="2018-08" db="EMBL/GenBank/DDBJ databases">
        <title>A genome reference for cultivated species of the human gut microbiota.</title>
        <authorList>
            <person name="Zou Y."/>
            <person name="Xue W."/>
            <person name="Luo G."/>
        </authorList>
    </citation>
    <scope>NUCLEOTIDE SEQUENCE [LARGE SCALE GENOMIC DNA]</scope>
    <source>
        <strain evidence="7 8">AM22-22</strain>
    </source>
</reference>
<feature type="transmembrane region" description="Helical" evidence="6">
    <location>
        <begin position="140"/>
        <end position="167"/>
    </location>
</feature>
<keyword evidence="6" id="KW-1003">Cell membrane</keyword>
<evidence type="ECO:0000256" key="3">
    <source>
        <dbReference type="ARBA" id="ARBA00022692"/>
    </source>
</evidence>
<evidence type="ECO:0000313" key="8">
    <source>
        <dbReference type="Proteomes" id="UP000284095"/>
    </source>
</evidence>
<keyword evidence="4 6" id="KW-1133">Transmembrane helix</keyword>
<sequence length="258" mass="27022">MNTILTIIVTFFAGMGAGLGTGFAGMSAAAVISPMLITFLGMDPYMAVGIALSSDVLASAVSAYTYGKNKNLDVKNGLIMMVSVLTFTVVGSYVSSLVPSTTMGNFSVFMTFLLGIKFIVKPVMTTKEAMEKVSPKKRAVQSLICGVMIGFICGFIGAGGGMMMLLILTSVLGYELKTAVGTSVFIMTFTALTGAVSHFAIGGMPNIAVWILCIVFTLLWARIAAVFANKATPKTLNRATGVILVVLGIVVMAFSILN</sequence>
<feature type="transmembrane region" description="Helical" evidence="6">
    <location>
        <begin position="78"/>
        <end position="96"/>
    </location>
</feature>
<evidence type="ECO:0000256" key="4">
    <source>
        <dbReference type="ARBA" id="ARBA00022989"/>
    </source>
</evidence>
<feature type="transmembrane region" description="Helical" evidence="6">
    <location>
        <begin position="102"/>
        <end position="120"/>
    </location>
</feature>
<proteinExistence type="inferred from homology"/>
<comment type="subcellular location">
    <subcellularLocation>
        <location evidence="6">Cell membrane</location>
        <topology evidence="6">Multi-pass membrane protein</topology>
    </subcellularLocation>
    <subcellularLocation>
        <location evidence="1">Membrane</location>
        <topology evidence="1">Multi-pass membrane protein</topology>
    </subcellularLocation>
</comment>